<dbReference type="Pfam" id="PF01974">
    <property type="entry name" value="tRNA_int_endo"/>
    <property type="match status" value="1"/>
</dbReference>
<dbReference type="AlphaFoldDB" id="A0AAJ7X6R6"/>
<dbReference type="InterPro" id="IPR016690">
    <property type="entry name" value="TSEN34"/>
</dbReference>
<evidence type="ECO:0000256" key="15">
    <source>
        <dbReference type="SAM" id="MobiDB-lite"/>
    </source>
</evidence>
<feature type="compositionally biased region" description="Basic and acidic residues" evidence="15">
    <location>
        <begin position="187"/>
        <end position="203"/>
    </location>
</feature>
<dbReference type="GO" id="GO:0000379">
    <property type="term" value="P:tRNA-type intron splice site recognition and cleavage"/>
    <property type="evidence" value="ECO:0007669"/>
    <property type="project" value="InterPro"/>
</dbReference>
<dbReference type="GO" id="GO:0006397">
    <property type="term" value="P:mRNA processing"/>
    <property type="evidence" value="ECO:0007669"/>
    <property type="project" value="UniProtKB-KW"/>
</dbReference>
<feature type="domain" description="tRNA intron endonuclease catalytic" evidence="16">
    <location>
        <begin position="291"/>
        <end position="368"/>
    </location>
</feature>
<evidence type="ECO:0000256" key="6">
    <source>
        <dbReference type="ARBA" id="ARBA00023239"/>
    </source>
</evidence>
<evidence type="ECO:0000313" key="19">
    <source>
        <dbReference type="RefSeq" id="XP_032823117.1"/>
    </source>
</evidence>
<evidence type="ECO:0000259" key="16">
    <source>
        <dbReference type="Pfam" id="PF01974"/>
    </source>
</evidence>
<evidence type="ECO:0000256" key="3">
    <source>
        <dbReference type="ARBA" id="ARBA00012573"/>
    </source>
</evidence>
<evidence type="ECO:0000256" key="9">
    <source>
        <dbReference type="ARBA" id="ARBA00064779"/>
    </source>
</evidence>
<dbReference type="Gene3D" id="3.40.1350.10">
    <property type="match status" value="1"/>
</dbReference>
<dbReference type="CTD" id="79042"/>
<dbReference type="Pfam" id="PF26577">
    <property type="entry name" value="TSEN34_N"/>
    <property type="match status" value="1"/>
</dbReference>
<sequence>MSDQEEGPRGVPPLLVHVSAGGAALLWSAADARDLRERHGIAGSPAGSLARQPRQNSRLGLPVILMAEEARLLAETGAAVLVRPAAAVGGEETERRVQELEEERERGFREQRRLAIRERRARMRGDLADTIARGREAKRRRARGGRGDGSGGGGETRGGDGMGGGGGGGRGDFEERPELDVEPTEDAGERDKVTTGERGEQKFEEGMELGEACADHRDAGQEAEEDNAAAAAAAAAGDDEDDDDDEDDAGLQFTRESMLVQVRTSRAALRVVECRAASAPWAHPPIAPHHELRYRVYRDLQRRGLHLTSGAKFGGDFLVYPGDPLRFHSHFIALCRDDERPMALVELLAAARLGSNVKKTVLLCSPMPRDGVRYTSLQWSGWK</sequence>
<organism evidence="18 19">
    <name type="scientific">Petromyzon marinus</name>
    <name type="common">Sea lamprey</name>
    <dbReference type="NCBI Taxonomy" id="7757"/>
    <lineage>
        <taxon>Eukaryota</taxon>
        <taxon>Metazoa</taxon>
        <taxon>Chordata</taxon>
        <taxon>Craniata</taxon>
        <taxon>Vertebrata</taxon>
        <taxon>Cyclostomata</taxon>
        <taxon>Hyperoartia</taxon>
        <taxon>Petromyzontiformes</taxon>
        <taxon>Petromyzontidae</taxon>
        <taxon>Petromyzon</taxon>
    </lineage>
</organism>
<dbReference type="InterPro" id="IPR006676">
    <property type="entry name" value="tRNA_splic"/>
</dbReference>
<reference evidence="19" key="1">
    <citation type="submission" date="2025-08" db="UniProtKB">
        <authorList>
            <consortium name="RefSeq"/>
        </authorList>
    </citation>
    <scope>IDENTIFICATION</scope>
    <source>
        <tissue evidence="19">Sperm</tissue>
    </source>
</reference>
<keyword evidence="19" id="KW-0378">Hydrolase</keyword>
<dbReference type="GO" id="GO:0005730">
    <property type="term" value="C:nucleolus"/>
    <property type="evidence" value="ECO:0007669"/>
    <property type="project" value="UniProtKB-SubCell"/>
</dbReference>
<evidence type="ECO:0000256" key="1">
    <source>
        <dbReference type="ARBA" id="ARBA00004604"/>
    </source>
</evidence>
<keyword evidence="6" id="KW-0456">Lyase</keyword>
<evidence type="ECO:0000256" key="10">
    <source>
        <dbReference type="ARBA" id="ARBA00070643"/>
    </source>
</evidence>
<dbReference type="GO" id="GO:0003676">
    <property type="term" value="F:nucleic acid binding"/>
    <property type="evidence" value="ECO:0007669"/>
    <property type="project" value="InterPro"/>
</dbReference>
<evidence type="ECO:0000256" key="5">
    <source>
        <dbReference type="ARBA" id="ARBA00022694"/>
    </source>
</evidence>
<keyword evidence="5" id="KW-0819">tRNA processing</keyword>
<evidence type="ECO:0000256" key="13">
    <source>
        <dbReference type="ARBA" id="ARBA00076724"/>
    </source>
</evidence>
<dbReference type="SUPFAM" id="SSF53032">
    <property type="entry name" value="tRNA-intron endonuclease catalytic domain-like"/>
    <property type="match status" value="1"/>
</dbReference>
<dbReference type="EC" id="4.6.1.16" evidence="3"/>
<feature type="region of interest" description="Disordered" evidence="15">
    <location>
        <begin position="217"/>
        <end position="249"/>
    </location>
</feature>
<dbReference type="NCBIfam" id="TIGR00324">
    <property type="entry name" value="endA"/>
    <property type="match status" value="1"/>
</dbReference>
<dbReference type="Proteomes" id="UP001318040">
    <property type="component" value="Chromosome 37"/>
</dbReference>
<dbReference type="PANTHER" id="PTHR13070:SF0">
    <property type="entry name" value="TRNA-SPLICING ENDONUCLEASE SUBUNIT SEN34"/>
    <property type="match status" value="1"/>
</dbReference>
<dbReference type="InterPro" id="IPR059049">
    <property type="entry name" value="TSEN34_N"/>
</dbReference>
<dbReference type="InterPro" id="IPR011856">
    <property type="entry name" value="tRNA_endonuc-like_dom_sf"/>
</dbReference>
<dbReference type="FunFam" id="3.40.1350.10:FF:000002">
    <property type="entry name" value="tRNA-splicing endonuclease subunit Sen34"/>
    <property type="match status" value="1"/>
</dbReference>
<feature type="compositionally biased region" description="Gly residues" evidence="15">
    <location>
        <begin position="147"/>
        <end position="170"/>
    </location>
</feature>
<evidence type="ECO:0000259" key="17">
    <source>
        <dbReference type="Pfam" id="PF26577"/>
    </source>
</evidence>
<dbReference type="PIRSF" id="PIRSF017250">
    <property type="entry name" value="tRNA_splic_SEN34"/>
    <property type="match status" value="1"/>
</dbReference>
<evidence type="ECO:0000256" key="4">
    <source>
        <dbReference type="ARBA" id="ARBA00022664"/>
    </source>
</evidence>
<dbReference type="KEGG" id="pmrn:116949666"/>
<name>A0AAJ7X6R6_PETMA</name>
<feature type="active site" evidence="14">
    <location>
        <position position="328"/>
    </location>
</feature>
<comment type="catalytic activity">
    <reaction evidence="8">
        <text>pretRNA = a 3'-half-tRNA molecule with a 5'-OH end + a 5'-half-tRNA molecule with a 2',3'-cyclic phosphate end + an intron with a 2',3'-cyclic phosphate and a 5'-hydroxyl terminus.</text>
        <dbReference type="EC" id="4.6.1.16"/>
    </reaction>
</comment>
<evidence type="ECO:0000313" key="18">
    <source>
        <dbReference type="Proteomes" id="UP001318040"/>
    </source>
</evidence>
<keyword evidence="19" id="KW-0540">Nuclease</keyword>
<feature type="compositionally biased region" description="Acidic residues" evidence="15">
    <location>
        <begin position="237"/>
        <end position="249"/>
    </location>
</feature>
<dbReference type="GO" id="GO:0000213">
    <property type="term" value="F:tRNA-intron lyase activity"/>
    <property type="evidence" value="ECO:0007669"/>
    <property type="project" value="UniProtKB-EC"/>
</dbReference>
<comment type="subunit">
    <text evidence="9">tRNA splicing endonuclease is a heterotetramer composed of TSEN2, TSEN15, TSEN34/LENG5 and TSEN54. tRNA splicing endonuclease complex also contains proteins of the pre-mRNA 3'-end processing machinery such as CLP1, CPSF1, CPSF4 and CSTF2.</text>
</comment>
<feature type="region of interest" description="Disordered" evidence="15">
    <location>
        <begin position="127"/>
        <end position="203"/>
    </location>
</feature>
<evidence type="ECO:0000256" key="8">
    <source>
        <dbReference type="ARBA" id="ARBA00034031"/>
    </source>
</evidence>
<evidence type="ECO:0000256" key="7">
    <source>
        <dbReference type="ARBA" id="ARBA00023242"/>
    </source>
</evidence>
<dbReference type="InterPro" id="IPR006677">
    <property type="entry name" value="tRNA_intron_Endonuc_cat-like"/>
</dbReference>
<evidence type="ECO:0000256" key="2">
    <source>
        <dbReference type="ARBA" id="ARBA00008078"/>
    </source>
</evidence>
<keyword evidence="18" id="KW-1185">Reference proteome</keyword>
<keyword evidence="7" id="KW-0539">Nucleus</keyword>
<comment type="similarity">
    <text evidence="2">Belongs to the tRNA-intron endonuclease family.</text>
</comment>
<dbReference type="CDD" id="cd22363">
    <property type="entry name" value="tRNA-intron_lyase_C"/>
    <property type="match status" value="1"/>
</dbReference>
<gene>
    <name evidence="19" type="primary">TSEN34</name>
</gene>
<dbReference type="PANTHER" id="PTHR13070">
    <property type="entry name" value="TRNA-SPLICING ENDONUCLEASE SUBUNIT SEN34-RELATED"/>
    <property type="match status" value="1"/>
</dbReference>
<feature type="active site" evidence="14">
    <location>
        <position position="320"/>
    </location>
</feature>
<accession>A0AAJ7X6R6</accession>
<dbReference type="GO" id="GO:0000214">
    <property type="term" value="C:tRNA-intron endonuclease complex"/>
    <property type="evidence" value="ECO:0007669"/>
    <property type="project" value="InterPro"/>
</dbReference>
<keyword evidence="4" id="KW-0507">mRNA processing</keyword>
<evidence type="ECO:0000256" key="12">
    <source>
        <dbReference type="ARBA" id="ARBA00075884"/>
    </source>
</evidence>
<keyword evidence="19" id="KW-0255">Endonuclease</keyword>
<feature type="active site" evidence="14">
    <location>
        <position position="359"/>
    </location>
</feature>
<comment type="subcellular location">
    <subcellularLocation>
        <location evidence="1">Nucleus</location>
        <location evidence="1">Nucleolus</location>
    </subcellularLocation>
</comment>
<evidence type="ECO:0000256" key="11">
    <source>
        <dbReference type="ARBA" id="ARBA00070870"/>
    </source>
</evidence>
<feature type="domain" description="TSEN34 N-terminal" evidence="17">
    <location>
        <begin position="17"/>
        <end position="83"/>
    </location>
</feature>
<proteinExistence type="inferred from homology"/>
<protein>
    <recommendedName>
        <fullName evidence="11">tRNA-splicing endonuclease subunit SEN34</fullName>
        <ecNumber evidence="3">4.6.1.16</ecNumber>
    </recommendedName>
    <alternativeName>
        <fullName evidence="12 13">tRNA-intron endonuclease SEN34</fullName>
    </alternativeName>
    <alternativeName>
        <fullName evidence="10">tRNA-splicing endonuclease subunit Sen34</fullName>
    </alternativeName>
</protein>
<evidence type="ECO:0000256" key="14">
    <source>
        <dbReference type="PIRSR" id="PIRSR017250-50"/>
    </source>
</evidence>
<dbReference type="InterPro" id="IPR036167">
    <property type="entry name" value="tRNA_intron_Endo_cat-like_sf"/>
</dbReference>
<dbReference type="RefSeq" id="XP_032823117.1">
    <property type="nucleotide sequence ID" value="XM_032967226.1"/>
</dbReference>